<dbReference type="Proteomes" id="UP000306584">
    <property type="component" value="Unassembled WGS sequence"/>
</dbReference>
<evidence type="ECO:0000313" key="2">
    <source>
        <dbReference type="EMBL" id="THY23523.1"/>
    </source>
</evidence>
<evidence type="ECO:0000313" key="3">
    <source>
        <dbReference type="Proteomes" id="UP000306584"/>
    </source>
</evidence>
<gene>
    <name evidence="2" type="ORF">D6D01_05941</name>
</gene>
<proteinExistence type="predicted"/>
<name>A0A4V4JUZ5_AURPU</name>
<organism evidence="2 3">
    <name type="scientific">Aureobasidium pullulans</name>
    <name type="common">Black yeast</name>
    <name type="synonym">Pullularia pullulans</name>
    <dbReference type="NCBI Taxonomy" id="5580"/>
    <lineage>
        <taxon>Eukaryota</taxon>
        <taxon>Fungi</taxon>
        <taxon>Dikarya</taxon>
        <taxon>Ascomycota</taxon>
        <taxon>Pezizomycotina</taxon>
        <taxon>Dothideomycetes</taxon>
        <taxon>Dothideomycetidae</taxon>
        <taxon>Dothideales</taxon>
        <taxon>Saccotheciaceae</taxon>
        <taxon>Aureobasidium</taxon>
    </lineage>
</organism>
<feature type="region of interest" description="Disordered" evidence="1">
    <location>
        <begin position="1"/>
        <end position="69"/>
    </location>
</feature>
<accession>A0A4V4JUZ5</accession>
<dbReference type="EMBL" id="QZBD01000238">
    <property type="protein sequence ID" value="THY23523.1"/>
    <property type="molecule type" value="Genomic_DNA"/>
</dbReference>
<feature type="compositionally biased region" description="Pro residues" evidence="1">
    <location>
        <begin position="59"/>
        <end position="68"/>
    </location>
</feature>
<dbReference type="AlphaFoldDB" id="A0A4V4JUZ5"/>
<evidence type="ECO:0008006" key="4">
    <source>
        <dbReference type="Google" id="ProtNLM"/>
    </source>
</evidence>
<reference evidence="2 3" key="1">
    <citation type="submission" date="2018-10" db="EMBL/GenBank/DDBJ databases">
        <title>Fifty Aureobasidium pullulans genomes reveal a recombining polyextremotolerant generalist.</title>
        <authorList>
            <person name="Gostincar C."/>
            <person name="Turk M."/>
            <person name="Zajc J."/>
            <person name="Gunde-Cimerman N."/>
        </authorList>
    </citation>
    <scope>NUCLEOTIDE SEQUENCE [LARGE SCALE GENOMIC DNA]</scope>
    <source>
        <strain evidence="2 3">EXF-6604</strain>
    </source>
</reference>
<feature type="compositionally biased region" description="Polar residues" evidence="1">
    <location>
        <begin position="47"/>
        <end position="56"/>
    </location>
</feature>
<evidence type="ECO:0000256" key="1">
    <source>
        <dbReference type="SAM" id="MobiDB-lite"/>
    </source>
</evidence>
<comment type="caution">
    <text evidence="2">The sequence shown here is derived from an EMBL/GenBank/DDBJ whole genome shotgun (WGS) entry which is preliminary data.</text>
</comment>
<sequence>MRESPLPYYLPSGIMATDTSDSMPSGSAPGSALQDFASQDPAPGTAPQDSTFGNSAPSQPTPPPPFYPPLFTIGDGDVVISIMPGPKNEIRVSSTLLGEKSHVFSAMLSSRWDYNKRTVEEVCLADGTSSQVRRFELVFDNNRSYLLGKCTRSSIRDTDELNKATVENAHRRRAIALATIEGAVYRSFVEKSLCHTKFGLPYSEREWRIVMAINYLCFAMLFEIPLEHTSVQRNILDAKQMIAMGYPARVTCIVFRMLEWIDYYGVLYSIRHKFALLIIHMVPQQEINEHKLAYLRLASLLRDTDLLAHLADNDLLFGESLVSQCGPLENRYGVKRWLVECERSLYVLHDISWDLLSTPRRSEGVEFSAPTSRAACQRWYEWMLQLREEASLHLLFTDLTWSHAGALDLPLALLPPARAALFTGFTGFGIANSHPQLTQVEVNDAEQLMRTWTASALDQIRAHVDKAHVRGGFRLNYDTFFERSKYPWDYRRNESPTDNDDILLSQLVVNNSLSDLIGH</sequence>
<protein>
    <recommendedName>
        <fullName evidence="4">BTB domain-containing protein</fullName>
    </recommendedName>
</protein>